<keyword evidence="5" id="KW-0732">Signal</keyword>
<dbReference type="RefSeq" id="WP_265680411.1">
    <property type="nucleotide sequence ID" value="NZ_CP120863.1"/>
</dbReference>
<protein>
    <submittedName>
        <fullName evidence="7">Cytochrome c</fullName>
    </submittedName>
</protein>
<evidence type="ECO:0000256" key="5">
    <source>
        <dbReference type="SAM" id="SignalP"/>
    </source>
</evidence>
<feature type="signal peptide" evidence="5">
    <location>
        <begin position="1"/>
        <end position="20"/>
    </location>
</feature>
<keyword evidence="1 4" id="KW-0349">Heme</keyword>
<evidence type="ECO:0000259" key="6">
    <source>
        <dbReference type="PROSITE" id="PS51007"/>
    </source>
</evidence>
<feature type="chain" id="PRO_5045426603" evidence="5">
    <location>
        <begin position="21"/>
        <end position="142"/>
    </location>
</feature>
<dbReference type="PROSITE" id="PS51007">
    <property type="entry name" value="CYTC"/>
    <property type="match status" value="1"/>
</dbReference>
<keyword evidence="3 4" id="KW-0408">Iron</keyword>
<dbReference type="SUPFAM" id="SSF46626">
    <property type="entry name" value="Cytochrome c"/>
    <property type="match status" value="1"/>
</dbReference>
<dbReference type="InterPro" id="IPR036909">
    <property type="entry name" value="Cyt_c-like_dom_sf"/>
</dbReference>
<dbReference type="InterPro" id="IPR009056">
    <property type="entry name" value="Cyt_c-like_dom"/>
</dbReference>
<dbReference type="EMBL" id="CP120863">
    <property type="protein sequence ID" value="WFE89402.1"/>
    <property type="molecule type" value="Genomic_DNA"/>
</dbReference>
<evidence type="ECO:0000256" key="4">
    <source>
        <dbReference type="PROSITE-ProRule" id="PRU00433"/>
    </source>
</evidence>
<evidence type="ECO:0000313" key="8">
    <source>
        <dbReference type="Proteomes" id="UP001209803"/>
    </source>
</evidence>
<sequence>MTVRRLAVVAVGLATILVLALATQFNDTGERKYPGQGVPMVKVTIPALSEQARTGQKLFQENCSACHGDNAVGKEGFGPPLVHRIYEPNHHSDGAFFVAAKQGVRAHHWPFGDMPPVQNASPRDVERIVVFVRELQRANGIY</sequence>
<organism evidence="7 8">
    <name type="scientific">Roseibium porphyridii</name>
    <dbReference type="NCBI Taxonomy" id="2866279"/>
    <lineage>
        <taxon>Bacteria</taxon>
        <taxon>Pseudomonadati</taxon>
        <taxon>Pseudomonadota</taxon>
        <taxon>Alphaproteobacteria</taxon>
        <taxon>Hyphomicrobiales</taxon>
        <taxon>Stappiaceae</taxon>
        <taxon>Roseibium</taxon>
    </lineage>
</organism>
<feature type="domain" description="Cytochrome c" evidence="6">
    <location>
        <begin position="50"/>
        <end position="136"/>
    </location>
</feature>
<evidence type="ECO:0000256" key="3">
    <source>
        <dbReference type="ARBA" id="ARBA00023004"/>
    </source>
</evidence>
<keyword evidence="2 4" id="KW-0479">Metal-binding</keyword>
<gene>
    <name evidence="7" type="ORF">K1718_25150</name>
</gene>
<evidence type="ECO:0000256" key="1">
    <source>
        <dbReference type="ARBA" id="ARBA00022617"/>
    </source>
</evidence>
<evidence type="ECO:0000313" key="7">
    <source>
        <dbReference type="EMBL" id="WFE89402.1"/>
    </source>
</evidence>
<evidence type="ECO:0000256" key="2">
    <source>
        <dbReference type="ARBA" id="ARBA00022723"/>
    </source>
</evidence>
<proteinExistence type="predicted"/>
<reference evidence="7 8" key="1">
    <citation type="submission" date="2023-03" db="EMBL/GenBank/DDBJ databases">
        <title>Roseibium porphyridii sp. nov. and Roseibium rhodosorbium sp. nov. isolated from marine algae, Porphyridium cruentum and Rhodosorus marinus, respectively.</title>
        <authorList>
            <person name="Lee M.W."/>
            <person name="Choi B.J."/>
            <person name="Lee J.K."/>
            <person name="Choi D.G."/>
            <person name="Baek J.H."/>
            <person name="Bayburt H."/>
            <person name="Kim J.M."/>
            <person name="Han D.M."/>
            <person name="Kim K.H."/>
            <person name="Jeon C.O."/>
        </authorList>
    </citation>
    <scope>NUCLEOTIDE SEQUENCE [LARGE SCALE GENOMIC DNA]</scope>
    <source>
        <strain evidence="7 8">KMA01</strain>
    </source>
</reference>
<name>A0ABY8F5Q6_9HYPH</name>
<accession>A0ABY8F5Q6</accession>
<dbReference type="Gene3D" id="1.10.760.10">
    <property type="entry name" value="Cytochrome c-like domain"/>
    <property type="match status" value="1"/>
</dbReference>
<dbReference type="Proteomes" id="UP001209803">
    <property type="component" value="Chromosome"/>
</dbReference>
<keyword evidence="8" id="KW-1185">Reference proteome</keyword>
<dbReference type="Pfam" id="PF00034">
    <property type="entry name" value="Cytochrom_C"/>
    <property type="match status" value="1"/>
</dbReference>